<dbReference type="Pfam" id="PF26604">
    <property type="entry name" value="CBU_0592"/>
    <property type="match status" value="1"/>
</dbReference>
<evidence type="ECO:0000259" key="2">
    <source>
        <dbReference type="Pfam" id="PF26604"/>
    </source>
</evidence>
<dbReference type="KEGG" id="cme:CYME_CMS213C"/>
<accession>M1V780</accession>
<dbReference type="OrthoDB" id="10400579at2759"/>
<dbReference type="InterPro" id="IPR058058">
    <property type="entry name" value="CBU_0592-like"/>
</dbReference>
<dbReference type="Gramene" id="CMS213CT">
    <property type="protein sequence ID" value="CMS213CT"/>
    <property type="gene ID" value="CMS213C"/>
</dbReference>
<dbReference type="HOGENOM" id="CLU_2213666_0_0_1"/>
<keyword evidence="1" id="KW-0472">Membrane</keyword>
<feature type="transmembrane region" description="Helical" evidence="1">
    <location>
        <begin position="67"/>
        <end position="86"/>
    </location>
</feature>
<evidence type="ECO:0000256" key="1">
    <source>
        <dbReference type="SAM" id="Phobius"/>
    </source>
</evidence>
<dbReference type="RefSeq" id="XP_005538861.1">
    <property type="nucleotide sequence ID" value="XM_005538804.1"/>
</dbReference>
<dbReference type="Proteomes" id="UP000007014">
    <property type="component" value="Chromosome 19"/>
</dbReference>
<reference evidence="3 4" key="1">
    <citation type="journal article" date="2004" name="Nature">
        <title>Genome sequence of the ultrasmall unicellular red alga Cyanidioschyzon merolae 10D.</title>
        <authorList>
            <person name="Matsuzaki M."/>
            <person name="Misumi O."/>
            <person name="Shin-i T."/>
            <person name="Maruyama S."/>
            <person name="Takahara M."/>
            <person name="Miyagishima S."/>
            <person name="Mori T."/>
            <person name="Nishida K."/>
            <person name="Yagisawa F."/>
            <person name="Nishida K."/>
            <person name="Yoshida Y."/>
            <person name="Nishimura Y."/>
            <person name="Nakao S."/>
            <person name="Kobayashi T."/>
            <person name="Momoyama Y."/>
            <person name="Higashiyama T."/>
            <person name="Minoda A."/>
            <person name="Sano M."/>
            <person name="Nomoto H."/>
            <person name="Oishi K."/>
            <person name="Hayashi H."/>
            <person name="Ohta F."/>
            <person name="Nishizaka S."/>
            <person name="Haga S."/>
            <person name="Miura S."/>
            <person name="Morishita T."/>
            <person name="Kabeya Y."/>
            <person name="Terasawa K."/>
            <person name="Suzuki Y."/>
            <person name="Ishii Y."/>
            <person name="Asakawa S."/>
            <person name="Takano H."/>
            <person name="Ohta N."/>
            <person name="Kuroiwa H."/>
            <person name="Tanaka K."/>
            <person name="Shimizu N."/>
            <person name="Sugano S."/>
            <person name="Sato N."/>
            <person name="Nozaki H."/>
            <person name="Ogasawara N."/>
            <person name="Kohara Y."/>
            <person name="Kuroiwa T."/>
        </authorList>
    </citation>
    <scope>NUCLEOTIDE SEQUENCE [LARGE SCALE GENOMIC DNA]</scope>
    <source>
        <strain evidence="3 4">10D</strain>
    </source>
</reference>
<sequence length="107" mass="11406">MSCQTAADSIATGVVGVSLLLLVYFLNLFGYLHVQRWPDSAVYASLNAIGSGLSAVASGLIRYWPFVVLEGVWCLTSLAGLGRILYRHWKGNHSTASADGSNTKDTG</sequence>
<feature type="domain" description="CBU-0592-like" evidence="2">
    <location>
        <begin position="12"/>
        <end position="86"/>
    </location>
</feature>
<gene>
    <name evidence="3" type="ORF">CYME_CMS213C</name>
</gene>
<dbReference type="GeneID" id="16997251"/>
<dbReference type="AlphaFoldDB" id="M1V780"/>
<evidence type="ECO:0000313" key="4">
    <source>
        <dbReference type="Proteomes" id="UP000007014"/>
    </source>
</evidence>
<reference evidence="3 4" key="2">
    <citation type="journal article" date="2007" name="BMC Biol.">
        <title>A 100%-complete sequence reveals unusually simple genomic features in the hot-spring red alga Cyanidioschyzon merolae.</title>
        <authorList>
            <person name="Nozaki H."/>
            <person name="Takano H."/>
            <person name="Misumi O."/>
            <person name="Terasawa K."/>
            <person name="Matsuzaki M."/>
            <person name="Maruyama S."/>
            <person name="Nishida K."/>
            <person name="Yagisawa F."/>
            <person name="Yoshida Y."/>
            <person name="Fujiwara T."/>
            <person name="Takio S."/>
            <person name="Tamura K."/>
            <person name="Chung S.J."/>
            <person name="Nakamura S."/>
            <person name="Kuroiwa H."/>
            <person name="Tanaka K."/>
            <person name="Sato N."/>
            <person name="Kuroiwa T."/>
        </authorList>
    </citation>
    <scope>NUCLEOTIDE SEQUENCE [LARGE SCALE GENOMIC DNA]</scope>
    <source>
        <strain evidence="3 4">10D</strain>
    </source>
</reference>
<proteinExistence type="predicted"/>
<dbReference type="EMBL" id="AP006501">
    <property type="protein sequence ID" value="BAM82825.1"/>
    <property type="molecule type" value="Genomic_DNA"/>
</dbReference>
<organism evidence="3 4">
    <name type="scientific">Cyanidioschyzon merolae (strain NIES-3377 / 10D)</name>
    <name type="common">Unicellular red alga</name>
    <dbReference type="NCBI Taxonomy" id="280699"/>
    <lineage>
        <taxon>Eukaryota</taxon>
        <taxon>Rhodophyta</taxon>
        <taxon>Bangiophyceae</taxon>
        <taxon>Cyanidiales</taxon>
        <taxon>Cyanidiaceae</taxon>
        <taxon>Cyanidioschyzon</taxon>
    </lineage>
</organism>
<feature type="transmembrane region" description="Helical" evidence="1">
    <location>
        <begin position="6"/>
        <end position="29"/>
    </location>
</feature>
<protein>
    <recommendedName>
        <fullName evidence="2">CBU-0592-like domain-containing protein</fullName>
    </recommendedName>
</protein>
<name>M1V780_CYAM1</name>
<evidence type="ECO:0000313" key="3">
    <source>
        <dbReference type="EMBL" id="BAM82825.1"/>
    </source>
</evidence>
<keyword evidence="4" id="KW-1185">Reference proteome</keyword>
<keyword evidence="1" id="KW-1133">Transmembrane helix</keyword>
<keyword evidence="1" id="KW-0812">Transmembrane</keyword>